<protein>
    <submittedName>
        <fullName evidence="3">CAAX protease self-immunity</fullName>
    </submittedName>
</protein>
<dbReference type="Pfam" id="PF02517">
    <property type="entry name" value="Rce1-like"/>
    <property type="match status" value="1"/>
</dbReference>
<feature type="transmembrane region" description="Helical" evidence="1">
    <location>
        <begin position="167"/>
        <end position="187"/>
    </location>
</feature>
<name>A0A8S5N3P5_9VIRU</name>
<feature type="transmembrane region" description="Helical" evidence="1">
    <location>
        <begin position="12"/>
        <end position="31"/>
    </location>
</feature>
<accession>A0A8S5N3P5</accession>
<evidence type="ECO:0000259" key="2">
    <source>
        <dbReference type="Pfam" id="PF02517"/>
    </source>
</evidence>
<keyword evidence="1" id="KW-0812">Transmembrane</keyword>
<keyword evidence="1" id="KW-1133">Transmembrane helix</keyword>
<keyword evidence="1" id="KW-0472">Membrane</keyword>
<feature type="domain" description="CAAX prenyl protease 2/Lysostaphin resistance protein A-like" evidence="2">
    <location>
        <begin position="113"/>
        <end position="206"/>
    </location>
</feature>
<feature type="transmembrane region" description="Helical" evidence="1">
    <location>
        <begin position="43"/>
        <end position="64"/>
    </location>
</feature>
<dbReference type="PANTHER" id="PTHR36435:SF1">
    <property type="entry name" value="CAAX AMINO TERMINAL PROTEASE FAMILY PROTEIN"/>
    <property type="match status" value="1"/>
</dbReference>
<keyword evidence="3" id="KW-0378">Hydrolase</keyword>
<feature type="transmembrane region" description="Helical" evidence="1">
    <location>
        <begin position="84"/>
        <end position="101"/>
    </location>
</feature>
<feature type="transmembrane region" description="Helical" evidence="1">
    <location>
        <begin position="194"/>
        <end position="211"/>
    </location>
</feature>
<dbReference type="InterPro" id="IPR003675">
    <property type="entry name" value="Rce1/LyrA-like_dom"/>
</dbReference>
<dbReference type="EMBL" id="BK015056">
    <property type="protein sequence ID" value="DAD89230.1"/>
    <property type="molecule type" value="Genomic_DNA"/>
</dbReference>
<evidence type="ECO:0000313" key="3">
    <source>
        <dbReference type="EMBL" id="DAD89230.1"/>
    </source>
</evidence>
<feature type="transmembrane region" description="Helical" evidence="1">
    <location>
        <begin position="113"/>
        <end position="132"/>
    </location>
</feature>
<organism evidence="3">
    <name type="scientific">Microviridae sp. ctNWS1</name>
    <dbReference type="NCBI Taxonomy" id="2826733"/>
    <lineage>
        <taxon>Viruses</taxon>
        <taxon>Monodnaviria</taxon>
        <taxon>Sangervirae</taxon>
        <taxon>Phixviricota</taxon>
        <taxon>Malgrandaviricetes</taxon>
        <taxon>Petitvirales</taxon>
        <taxon>Microviridae</taxon>
    </lineage>
</organism>
<sequence>MAENDSCIKRSAIILTAFGLFFATWYFNLGVRPFANYMSNCKSIHYILNYLIAGLIPAAALLLLHRPGTILYRLGLTHGFGRGMLFGTLSTVPMLAGYAVIGSFNRETPPDHMFTFIVVAGFFEELIFRGFVFGELFRTARWGFLPAATLTALAFGSLHLYQGDDLISASAAFGVTAAGSIFFSWLYVESENNLWSVIWLHTLMNAPWMLFSVSGSGAVGGLWANSLRLCTLLIAIALVVIYKKQKGLPYHISGKTLIINRQYV</sequence>
<proteinExistence type="predicted"/>
<dbReference type="InterPro" id="IPR052710">
    <property type="entry name" value="CAAX_protease"/>
</dbReference>
<keyword evidence="3" id="KW-0645">Protease</keyword>
<dbReference type="PANTHER" id="PTHR36435">
    <property type="entry name" value="SLR1288 PROTEIN"/>
    <property type="match status" value="1"/>
</dbReference>
<dbReference type="GO" id="GO:0006508">
    <property type="term" value="P:proteolysis"/>
    <property type="evidence" value="ECO:0007669"/>
    <property type="project" value="UniProtKB-KW"/>
</dbReference>
<reference evidence="3" key="1">
    <citation type="journal article" date="2021" name="Proc. Natl. Acad. Sci. U.S.A.">
        <title>A Catalog of Tens of Thousands of Viruses from Human Metagenomes Reveals Hidden Associations with Chronic Diseases.</title>
        <authorList>
            <person name="Tisza M.J."/>
            <person name="Buck C.B."/>
        </authorList>
    </citation>
    <scope>NUCLEOTIDE SEQUENCE</scope>
    <source>
        <strain evidence="3">CtNWS1</strain>
    </source>
</reference>
<feature type="transmembrane region" description="Helical" evidence="1">
    <location>
        <begin position="223"/>
        <end position="242"/>
    </location>
</feature>
<dbReference type="GO" id="GO:0080120">
    <property type="term" value="P:CAAX-box protein maturation"/>
    <property type="evidence" value="ECO:0007669"/>
    <property type="project" value="UniProtKB-ARBA"/>
</dbReference>
<feature type="transmembrane region" description="Helical" evidence="1">
    <location>
        <begin position="144"/>
        <end position="161"/>
    </location>
</feature>
<dbReference type="GO" id="GO:0004175">
    <property type="term" value="F:endopeptidase activity"/>
    <property type="evidence" value="ECO:0007669"/>
    <property type="project" value="UniProtKB-ARBA"/>
</dbReference>
<evidence type="ECO:0000256" key="1">
    <source>
        <dbReference type="SAM" id="Phobius"/>
    </source>
</evidence>